<comment type="function">
    <text evidence="1">Antiterminator that binds to cis-acting regulatory sequences on the mRNA in the presence of histidine, thereby suppressing transcription termination and activating the hut operon for histidine utilization.</text>
</comment>
<evidence type="ECO:0000256" key="6">
    <source>
        <dbReference type="ARBA" id="ARBA00023163"/>
    </source>
</evidence>
<dbReference type="GO" id="GO:0003723">
    <property type="term" value="F:RNA binding"/>
    <property type="evidence" value="ECO:0007669"/>
    <property type="project" value="UniProtKB-KW"/>
</dbReference>
<evidence type="ECO:0000256" key="5">
    <source>
        <dbReference type="ARBA" id="ARBA00023015"/>
    </source>
</evidence>
<dbReference type="Pfam" id="PF09021">
    <property type="entry name" value="HutP"/>
    <property type="match status" value="1"/>
</dbReference>
<evidence type="ECO:0000256" key="3">
    <source>
        <dbReference type="ARBA" id="ARBA00019377"/>
    </source>
</evidence>
<dbReference type="Proteomes" id="UP000234857">
    <property type="component" value="Unassembled WGS sequence"/>
</dbReference>
<dbReference type="SUPFAM" id="SSF111064">
    <property type="entry name" value="Hut operon positive regulatory protein HutP"/>
    <property type="match status" value="1"/>
</dbReference>
<dbReference type="EMBL" id="PKTG01000101">
    <property type="protein sequence ID" value="PLX16907.1"/>
    <property type="molecule type" value="Genomic_DNA"/>
</dbReference>
<keyword evidence="5" id="KW-0805">Transcription regulation</keyword>
<keyword evidence="4" id="KW-0694">RNA-binding</keyword>
<comment type="caution">
    <text evidence="7">The sequence shown here is derived from an EMBL/GenBank/DDBJ whole genome shotgun (WGS) entry which is preliminary data.</text>
</comment>
<comment type="similarity">
    <text evidence="2">Belongs to the HutP family.</text>
</comment>
<reference evidence="7 8" key="1">
    <citation type="submission" date="2017-11" db="EMBL/GenBank/DDBJ databases">
        <title>Genome-resolved metagenomics identifies genetic mobility, metabolic interactions, and unexpected diversity in perchlorate-reducing communities.</title>
        <authorList>
            <person name="Barnum T.P."/>
            <person name="Figueroa I.A."/>
            <person name="Carlstrom C.I."/>
            <person name="Lucas L.N."/>
            <person name="Engelbrektson A.L."/>
            <person name="Coates J.D."/>
        </authorList>
    </citation>
    <scope>NUCLEOTIDE SEQUENCE [LARGE SCALE GENOMIC DNA]</scope>
    <source>
        <strain evidence="7">BM706</strain>
    </source>
</reference>
<gene>
    <name evidence="7" type="ORF">C0601_08970</name>
</gene>
<dbReference type="InterPro" id="IPR036482">
    <property type="entry name" value="Regulatory_HutP_sf"/>
</dbReference>
<evidence type="ECO:0000256" key="4">
    <source>
        <dbReference type="ARBA" id="ARBA00022884"/>
    </source>
</evidence>
<accession>A0A2N5ZE21</accession>
<evidence type="ECO:0000313" key="7">
    <source>
        <dbReference type="EMBL" id="PLX16907.1"/>
    </source>
</evidence>
<dbReference type="InterPro" id="IPR015111">
    <property type="entry name" value="Regulatory_HutP"/>
</dbReference>
<keyword evidence="6" id="KW-0804">Transcription</keyword>
<protein>
    <recommendedName>
        <fullName evidence="3">Hut operon positive regulatory protein</fullName>
    </recommendedName>
</protein>
<organism evidence="7 8">
    <name type="scientific">Muiribacterium halophilum</name>
    <dbReference type="NCBI Taxonomy" id="2053465"/>
    <lineage>
        <taxon>Bacteria</taxon>
        <taxon>Candidatus Muiribacteriota</taxon>
        <taxon>Candidatus Muiribacteriia</taxon>
        <taxon>Candidatus Muiribacteriales</taxon>
        <taxon>Candidatus Muiribacteriaceae</taxon>
        <taxon>Candidatus Muiribacterium</taxon>
    </lineage>
</organism>
<evidence type="ECO:0000313" key="8">
    <source>
        <dbReference type="Proteomes" id="UP000234857"/>
    </source>
</evidence>
<dbReference type="Gene3D" id="3.40.1510.10">
    <property type="entry name" value="Hut operon regulatory protein HutP"/>
    <property type="match status" value="1"/>
</dbReference>
<sequence>MKNLSVEKLLFMNNNISTAKAAIILAMVDDGNDEMAVEYLKSQNMKCVITRAGGRGDNLKDKLFRNSLTAAENSGIIEKNTRFKYIFFNVFSKLFEKLDKSVFGISGAGFKIGIVRTDDFISIAISGKMGIPGLNIDYDILEVESDYINIQEEE</sequence>
<evidence type="ECO:0000256" key="2">
    <source>
        <dbReference type="ARBA" id="ARBA00009992"/>
    </source>
</evidence>
<evidence type="ECO:0000256" key="1">
    <source>
        <dbReference type="ARBA" id="ARBA00002945"/>
    </source>
</evidence>
<dbReference type="AlphaFoldDB" id="A0A2N5ZE21"/>
<name>A0A2N5ZE21_MUIH1</name>
<proteinExistence type="inferred from homology"/>